<accession>A0A514TUK9</accession>
<name>A0A514TUK9_9CAUD</name>
<dbReference type="EMBL" id="MN032614">
    <property type="protein sequence ID" value="QDJ96683.1"/>
    <property type="molecule type" value="Genomic_DNA"/>
</dbReference>
<proteinExistence type="predicted"/>
<evidence type="ECO:0000313" key="2">
    <source>
        <dbReference type="Proteomes" id="UP000317703"/>
    </source>
</evidence>
<evidence type="ECO:0000313" key="1">
    <source>
        <dbReference type="EMBL" id="QDJ96683.1"/>
    </source>
</evidence>
<protein>
    <submittedName>
        <fullName evidence="1">Uncharacterized protein</fullName>
    </submittedName>
</protein>
<sequence>MTIDQLIEEIKSKPFSITVNNKKVKCRFLKEDEKVSAKDYQFSVQGFGFREYSSPIEMEKLMSNLDIGKNQKNEKKVRDFLLSNPQYYKKGRKAWVIAAVSHDNYGGEISPTSCADGLVKNFPSFCFIRVI</sequence>
<reference evidence="1" key="1">
    <citation type="submission" date="2019-06" db="EMBL/GenBank/DDBJ databases">
        <title>Complete genome sequence of Aeromonas hydrophila bacteriophage PS1.</title>
        <authorList>
            <person name="Rai S."/>
            <person name="Tyagi A."/>
            <person name="Kumar N."/>
            <person name="Singh N."/>
        </authorList>
    </citation>
    <scope>NUCLEOTIDE SEQUENCE [LARGE SCALE GENOMIC DNA]</scope>
</reference>
<dbReference type="Proteomes" id="UP000317703">
    <property type="component" value="Segment"/>
</dbReference>
<organism evidence="1 2">
    <name type="scientific">Aeromonas phage PS1</name>
    <dbReference type="NCBI Taxonomy" id="2591406"/>
    <lineage>
        <taxon>Viruses</taxon>
        <taxon>Duplodnaviria</taxon>
        <taxon>Heunggongvirae</taxon>
        <taxon>Uroviricota</taxon>
        <taxon>Caudoviricetes</taxon>
        <taxon>Chimalliviridae</taxon>
        <taxon>Ferozepurvirus</taxon>
        <taxon>Ferozepurvirus PS1</taxon>
    </lineage>
</organism>
<keyword evidence="2" id="KW-1185">Reference proteome</keyword>
<gene>
    <name evidence="1" type="ORF">PS1_0172</name>
</gene>